<dbReference type="EMBL" id="CP000697">
    <property type="protein sequence ID" value="ABQ31613.1"/>
    <property type="molecule type" value="Genomic_DNA"/>
</dbReference>
<evidence type="ECO:0000313" key="1">
    <source>
        <dbReference type="EMBL" id="ABQ31613.1"/>
    </source>
</evidence>
<reference evidence="1 2" key="1">
    <citation type="submission" date="2007-05" db="EMBL/GenBank/DDBJ databases">
        <title>Complete sequence of chromosome of Acidiphilium cryptum JF-5.</title>
        <authorList>
            <consortium name="US DOE Joint Genome Institute"/>
            <person name="Copeland A."/>
            <person name="Lucas S."/>
            <person name="Lapidus A."/>
            <person name="Barry K."/>
            <person name="Detter J.C."/>
            <person name="Glavina del Rio T."/>
            <person name="Hammon N."/>
            <person name="Israni S."/>
            <person name="Dalin E."/>
            <person name="Tice H."/>
            <person name="Pitluck S."/>
            <person name="Sims D."/>
            <person name="Brettin T."/>
            <person name="Bruce D."/>
            <person name="Han C."/>
            <person name="Schmutz J."/>
            <person name="Larimer F."/>
            <person name="Land M."/>
            <person name="Hauser L."/>
            <person name="Kyrpides N."/>
            <person name="Kim E."/>
            <person name="Magnuson T."/>
            <person name="Richardson P."/>
        </authorList>
    </citation>
    <scope>NUCLEOTIDE SEQUENCE [LARGE SCALE GENOMIC DNA]</scope>
    <source>
        <strain evidence="1 2">JF-5</strain>
    </source>
</reference>
<evidence type="ECO:0000313" key="2">
    <source>
        <dbReference type="Proteomes" id="UP000000245"/>
    </source>
</evidence>
<protein>
    <submittedName>
        <fullName evidence="1">Uncharacterized protein</fullName>
    </submittedName>
</protein>
<dbReference type="HOGENOM" id="CLU_2217265_0_0_5"/>
<dbReference type="AlphaFoldDB" id="A5G181"/>
<gene>
    <name evidence="1" type="ordered locus">Acry_2419</name>
</gene>
<sequence length="106" mass="11727">MRGRCSGCRHGSCRLRTASWRRQDRSAPRRALAGDRPVDRGWRRSGTITAAALPEHDPTVPDLIVLNDVDHQSVFIRSDDAPGPERPRAPRFTAARIAVASICLSE</sequence>
<dbReference type="KEGG" id="acr:Acry_2419"/>
<accession>A5G181</accession>
<proteinExistence type="predicted"/>
<keyword evidence="2" id="KW-1185">Reference proteome</keyword>
<dbReference type="Proteomes" id="UP000000245">
    <property type="component" value="Chromosome"/>
</dbReference>
<organism evidence="1 2">
    <name type="scientific">Acidiphilium cryptum (strain JF-5)</name>
    <dbReference type="NCBI Taxonomy" id="349163"/>
    <lineage>
        <taxon>Bacteria</taxon>
        <taxon>Pseudomonadati</taxon>
        <taxon>Pseudomonadota</taxon>
        <taxon>Alphaproteobacteria</taxon>
        <taxon>Acetobacterales</taxon>
        <taxon>Acidocellaceae</taxon>
        <taxon>Acidiphilium</taxon>
    </lineage>
</organism>
<name>A5G181_ACICJ</name>